<dbReference type="EMBL" id="PNCL01000224">
    <property type="protein sequence ID" value="TMP51137.1"/>
    <property type="molecule type" value="Genomic_DNA"/>
</dbReference>
<gene>
    <name evidence="2" type="ORF">CWB96_22505</name>
</gene>
<protein>
    <recommendedName>
        <fullName evidence="4">Electron transport complex subunit RsxC</fullName>
    </recommendedName>
</protein>
<dbReference type="AlphaFoldDB" id="A0A5S3XE06"/>
<dbReference type="Proteomes" id="UP000307706">
    <property type="component" value="Unassembled WGS sequence"/>
</dbReference>
<evidence type="ECO:0000256" key="1">
    <source>
        <dbReference type="SAM" id="MobiDB-lite"/>
    </source>
</evidence>
<feature type="region of interest" description="Disordered" evidence="1">
    <location>
        <begin position="1"/>
        <end position="31"/>
    </location>
</feature>
<comment type="caution">
    <text evidence="2">The sequence shown here is derived from an EMBL/GenBank/DDBJ whole genome shotgun (WGS) entry which is preliminary data.</text>
</comment>
<reference evidence="3" key="2">
    <citation type="submission" date="2019-06" db="EMBL/GenBank/DDBJ databases">
        <title>Co-occurence of chitin degradation, pigmentation and bioactivity in marine Pseudoalteromonas.</title>
        <authorList>
            <person name="Sonnenschein E.C."/>
            <person name="Bech P.K."/>
        </authorList>
    </citation>
    <scope>NUCLEOTIDE SEQUENCE [LARGE SCALE GENOMIC DNA]</scope>
    <source>
        <strain evidence="3">S2231</strain>
    </source>
</reference>
<reference evidence="2 3" key="1">
    <citation type="submission" date="2017-12" db="EMBL/GenBank/DDBJ databases">
        <authorList>
            <person name="Paulsen S."/>
            <person name="Gram L.K."/>
        </authorList>
    </citation>
    <scope>NUCLEOTIDE SEQUENCE [LARGE SCALE GENOMIC DNA]</scope>
    <source>
        <strain evidence="2 3">S2231</strain>
    </source>
</reference>
<dbReference type="RefSeq" id="WP_171044442.1">
    <property type="nucleotide sequence ID" value="NZ_PNCL01000224.1"/>
</dbReference>
<accession>A0A5S3XE06</accession>
<sequence>NFLPTGLLNYAESESKPELDTGEPVNAEADVDPRKAAIAAAIARAKAKKKRKEQEGNDPS</sequence>
<organism evidence="2 3">
    <name type="scientific">Pseudoalteromonas citrea</name>
    <dbReference type="NCBI Taxonomy" id="43655"/>
    <lineage>
        <taxon>Bacteria</taxon>
        <taxon>Pseudomonadati</taxon>
        <taxon>Pseudomonadota</taxon>
        <taxon>Gammaproteobacteria</taxon>
        <taxon>Alteromonadales</taxon>
        <taxon>Pseudoalteromonadaceae</taxon>
        <taxon>Pseudoalteromonas</taxon>
    </lineage>
</organism>
<evidence type="ECO:0000313" key="3">
    <source>
        <dbReference type="Proteomes" id="UP000307706"/>
    </source>
</evidence>
<name>A0A5S3XE06_9GAMM</name>
<feature type="non-terminal residue" evidence="2">
    <location>
        <position position="1"/>
    </location>
</feature>
<evidence type="ECO:0000313" key="2">
    <source>
        <dbReference type="EMBL" id="TMP51137.1"/>
    </source>
</evidence>
<proteinExistence type="predicted"/>
<evidence type="ECO:0008006" key="4">
    <source>
        <dbReference type="Google" id="ProtNLM"/>
    </source>
</evidence>